<dbReference type="AlphaFoldDB" id="A0A8X9A9D9"/>
<dbReference type="EMBL" id="PNBA02000002">
    <property type="protein sequence ID" value="KAG6433168.1"/>
    <property type="molecule type" value="Genomic_DNA"/>
</dbReference>
<dbReference type="PANTHER" id="PTHR39104:SF1">
    <property type="entry name" value="AMINO ACID-LIGASE"/>
    <property type="match status" value="1"/>
</dbReference>
<reference evidence="2" key="1">
    <citation type="submission" date="2018-01" db="EMBL/GenBank/DDBJ databases">
        <authorList>
            <person name="Mao J.F."/>
        </authorList>
    </citation>
    <scope>NUCLEOTIDE SEQUENCE</scope>
    <source>
        <strain evidence="2">Huo1</strain>
        <tissue evidence="2">Leaf</tissue>
    </source>
</reference>
<reference evidence="2" key="2">
    <citation type="submission" date="2020-08" db="EMBL/GenBank/DDBJ databases">
        <title>Plant Genome Project.</title>
        <authorList>
            <person name="Zhang R.-G."/>
        </authorList>
    </citation>
    <scope>NUCLEOTIDE SEQUENCE</scope>
    <source>
        <strain evidence="2">Huo1</strain>
        <tissue evidence="2">Leaf</tissue>
    </source>
</reference>
<gene>
    <name evidence="2" type="ORF">SASPL_104776</name>
</gene>
<protein>
    <submittedName>
        <fullName evidence="2">Uncharacterized protein</fullName>
    </submittedName>
</protein>
<evidence type="ECO:0000313" key="3">
    <source>
        <dbReference type="Proteomes" id="UP000298416"/>
    </source>
</evidence>
<keyword evidence="3" id="KW-1185">Reference proteome</keyword>
<comment type="caution">
    <text evidence="2">The sequence shown here is derived from an EMBL/GenBank/DDBJ whole genome shotgun (WGS) entry which is preliminary data.</text>
</comment>
<dbReference type="PANTHER" id="PTHR39104">
    <property type="entry name" value="AMINO ACID-LIGASE"/>
    <property type="match status" value="1"/>
</dbReference>
<sequence>MEGGERRVKLYCPSLPKAIEIVAVDDQKLDLGSIARAFGLDPNTLKLNGYFIATTPHHIASSLTWNSLLRFFTARGLPSGAAPLLVHGKICSKRSHQVEDAADVTRDSKRHHCSTSSNPGNLNKSSGLCLKREWGLEDESHVKRARSDEGQFSCSFISRNLKRMRIDEIVAATPFKKLR</sequence>
<feature type="compositionally biased region" description="Polar residues" evidence="1">
    <location>
        <begin position="114"/>
        <end position="124"/>
    </location>
</feature>
<dbReference type="OrthoDB" id="751983at2759"/>
<evidence type="ECO:0000256" key="1">
    <source>
        <dbReference type="SAM" id="MobiDB-lite"/>
    </source>
</evidence>
<proteinExistence type="predicted"/>
<feature type="region of interest" description="Disordered" evidence="1">
    <location>
        <begin position="102"/>
        <end position="124"/>
    </location>
</feature>
<name>A0A8X9A9D9_SALSN</name>
<accession>A0A8X9A9D9</accession>
<organism evidence="2">
    <name type="scientific">Salvia splendens</name>
    <name type="common">Scarlet sage</name>
    <dbReference type="NCBI Taxonomy" id="180675"/>
    <lineage>
        <taxon>Eukaryota</taxon>
        <taxon>Viridiplantae</taxon>
        <taxon>Streptophyta</taxon>
        <taxon>Embryophyta</taxon>
        <taxon>Tracheophyta</taxon>
        <taxon>Spermatophyta</taxon>
        <taxon>Magnoliopsida</taxon>
        <taxon>eudicotyledons</taxon>
        <taxon>Gunneridae</taxon>
        <taxon>Pentapetalae</taxon>
        <taxon>asterids</taxon>
        <taxon>lamiids</taxon>
        <taxon>Lamiales</taxon>
        <taxon>Lamiaceae</taxon>
        <taxon>Nepetoideae</taxon>
        <taxon>Mentheae</taxon>
        <taxon>Salviinae</taxon>
        <taxon>Salvia</taxon>
        <taxon>Salvia subgen. Calosphace</taxon>
        <taxon>core Calosphace</taxon>
    </lineage>
</organism>
<evidence type="ECO:0000313" key="2">
    <source>
        <dbReference type="EMBL" id="KAG6433168.1"/>
    </source>
</evidence>
<dbReference type="Proteomes" id="UP000298416">
    <property type="component" value="Unassembled WGS sequence"/>
</dbReference>